<evidence type="ECO:0000256" key="5">
    <source>
        <dbReference type="ARBA" id="ARBA00023015"/>
    </source>
</evidence>
<feature type="compositionally biased region" description="Low complexity" evidence="9">
    <location>
        <begin position="18"/>
        <end position="30"/>
    </location>
</feature>
<dbReference type="AlphaFoldDB" id="A0A967EH82"/>
<comment type="function">
    <text evidence="7">Responsible for the coupling of flagellin expression to flagellar assembly by preventing expression of the flagellin genes when a component of the middle class of proteins is defective. It negatively regulates flagellar genes by inhibiting the activity of FliA by directly binding to FliA.</text>
</comment>
<comment type="similarity">
    <text evidence="1">Belongs to the FlgM family.</text>
</comment>
<feature type="region of interest" description="Disordered" evidence="9">
    <location>
        <begin position="1"/>
        <end position="34"/>
    </location>
</feature>
<keyword evidence="4" id="KW-1005">Bacterial flagellum biogenesis</keyword>
<organism evidence="11 12">
    <name type="scientific">Roseovarius gahaiensis</name>
    <dbReference type="NCBI Taxonomy" id="2716691"/>
    <lineage>
        <taxon>Bacteria</taxon>
        <taxon>Pseudomonadati</taxon>
        <taxon>Pseudomonadota</taxon>
        <taxon>Alphaproteobacteria</taxon>
        <taxon>Rhodobacterales</taxon>
        <taxon>Roseobacteraceae</taxon>
        <taxon>Roseovarius</taxon>
    </lineage>
</organism>
<dbReference type="EMBL" id="JAAORB010000037">
    <property type="protein sequence ID" value="NHQ75545.1"/>
    <property type="molecule type" value="Genomic_DNA"/>
</dbReference>
<evidence type="ECO:0000256" key="1">
    <source>
        <dbReference type="ARBA" id="ARBA00005322"/>
    </source>
</evidence>
<keyword evidence="11" id="KW-0282">Flagellum</keyword>
<accession>A0A967EH82</accession>
<evidence type="ECO:0000256" key="7">
    <source>
        <dbReference type="ARBA" id="ARBA00024739"/>
    </source>
</evidence>
<dbReference type="GO" id="GO:0045892">
    <property type="term" value="P:negative regulation of DNA-templated transcription"/>
    <property type="evidence" value="ECO:0007669"/>
    <property type="project" value="InterPro"/>
</dbReference>
<reference evidence="11" key="1">
    <citation type="submission" date="2020-03" db="EMBL/GenBank/DDBJ databases">
        <title>Roseovarius gahaiensis sp. nov., isolated from Gahai Saline Lake, China.</title>
        <authorList>
            <person name="Sun X."/>
        </authorList>
    </citation>
    <scope>NUCLEOTIDE SEQUENCE</scope>
    <source>
        <strain evidence="11">GH877</strain>
    </source>
</reference>
<sequence length="100" mass="10749">MVDSVNSTNGAKLRLQSVQTGGTTVGQDTTASSGNVKAVDNARLSDQASVQMIKTLAENGPPFDAENVTRIKQALSEGRYPVDSQRITDSIFQDYNALMR</sequence>
<comment type="caution">
    <text evidence="11">The sequence shown here is derived from an EMBL/GenBank/DDBJ whole genome shotgun (WGS) entry which is preliminary data.</text>
</comment>
<evidence type="ECO:0000256" key="8">
    <source>
        <dbReference type="ARBA" id="ARBA00030117"/>
    </source>
</evidence>
<dbReference type="InterPro" id="IPR007412">
    <property type="entry name" value="FlgM"/>
</dbReference>
<proteinExistence type="inferred from homology"/>
<dbReference type="Pfam" id="PF04316">
    <property type="entry name" value="FlgM"/>
    <property type="match status" value="1"/>
</dbReference>
<dbReference type="InterPro" id="IPR035890">
    <property type="entry name" value="Anti-sigma-28_factor_FlgM_sf"/>
</dbReference>
<evidence type="ECO:0000313" key="11">
    <source>
        <dbReference type="EMBL" id="NHQ75545.1"/>
    </source>
</evidence>
<keyword evidence="3" id="KW-0678">Repressor</keyword>
<dbReference type="SUPFAM" id="SSF101498">
    <property type="entry name" value="Anti-sigma factor FlgM"/>
    <property type="match status" value="1"/>
</dbReference>
<protein>
    <recommendedName>
        <fullName evidence="2">Negative regulator of flagellin synthesis</fullName>
    </recommendedName>
    <alternativeName>
        <fullName evidence="8">Anti-sigma-28 factor</fullName>
    </alternativeName>
</protein>
<dbReference type="Proteomes" id="UP000639775">
    <property type="component" value="Unassembled WGS sequence"/>
</dbReference>
<evidence type="ECO:0000256" key="4">
    <source>
        <dbReference type="ARBA" id="ARBA00022795"/>
    </source>
</evidence>
<feature type="domain" description="Anti-sigma-28 factor FlgM C-terminal" evidence="10">
    <location>
        <begin position="40"/>
        <end position="92"/>
    </location>
</feature>
<keyword evidence="11" id="KW-0969">Cilium</keyword>
<evidence type="ECO:0000256" key="3">
    <source>
        <dbReference type="ARBA" id="ARBA00022491"/>
    </source>
</evidence>
<keyword evidence="11" id="KW-0966">Cell projection</keyword>
<dbReference type="RefSeq" id="WP_167199007.1">
    <property type="nucleotide sequence ID" value="NZ_JAAORB010000037.1"/>
</dbReference>
<feature type="compositionally biased region" description="Polar residues" evidence="9">
    <location>
        <begin position="1"/>
        <end position="10"/>
    </location>
</feature>
<evidence type="ECO:0000256" key="6">
    <source>
        <dbReference type="ARBA" id="ARBA00023163"/>
    </source>
</evidence>
<evidence type="ECO:0000259" key="10">
    <source>
        <dbReference type="Pfam" id="PF04316"/>
    </source>
</evidence>
<keyword evidence="6" id="KW-0804">Transcription</keyword>
<dbReference type="GO" id="GO:0044781">
    <property type="term" value="P:bacterial-type flagellum organization"/>
    <property type="evidence" value="ECO:0007669"/>
    <property type="project" value="UniProtKB-KW"/>
</dbReference>
<dbReference type="NCBIfam" id="TIGR03824">
    <property type="entry name" value="FlgM_jcvi"/>
    <property type="match status" value="1"/>
</dbReference>
<keyword evidence="5" id="KW-0805">Transcription regulation</keyword>
<evidence type="ECO:0000256" key="2">
    <source>
        <dbReference type="ARBA" id="ARBA00017823"/>
    </source>
</evidence>
<keyword evidence="12" id="KW-1185">Reference proteome</keyword>
<dbReference type="InterPro" id="IPR031316">
    <property type="entry name" value="FlgM_C"/>
</dbReference>
<evidence type="ECO:0000256" key="9">
    <source>
        <dbReference type="SAM" id="MobiDB-lite"/>
    </source>
</evidence>
<gene>
    <name evidence="11" type="primary">flgM</name>
    <name evidence="11" type="ORF">HAT86_13880</name>
</gene>
<name>A0A967EH82_9RHOB</name>
<evidence type="ECO:0000313" key="12">
    <source>
        <dbReference type="Proteomes" id="UP000639775"/>
    </source>
</evidence>